<evidence type="ECO:0000313" key="7">
    <source>
        <dbReference type="Proteomes" id="UP000294933"/>
    </source>
</evidence>
<evidence type="ECO:0000256" key="1">
    <source>
        <dbReference type="SAM" id="MobiDB-lite"/>
    </source>
</evidence>
<dbReference type="InterPro" id="IPR052743">
    <property type="entry name" value="Glutaminase_GtaA"/>
</dbReference>
<feature type="signal peptide" evidence="3">
    <location>
        <begin position="1"/>
        <end position="18"/>
    </location>
</feature>
<feature type="domain" description="Glutaminase A N-terminal" evidence="5">
    <location>
        <begin position="106"/>
        <end position="335"/>
    </location>
</feature>
<accession>A0A4Y7Q489</accession>
<dbReference type="SUPFAM" id="SSF48208">
    <property type="entry name" value="Six-hairpin glycosidases"/>
    <property type="match status" value="1"/>
</dbReference>
<dbReference type="VEuPathDB" id="FungiDB:BD410DRAFT_828714"/>
<feature type="chain" id="PRO_5021221008" evidence="3">
    <location>
        <begin position="19"/>
        <end position="944"/>
    </location>
</feature>
<dbReference type="STRING" id="50990.A0A4Y7Q489"/>
<dbReference type="GO" id="GO:0005975">
    <property type="term" value="P:carbohydrate metabolic process"/>
    <property type="evidence" value="ECO:0007669"/>
    <property type="project" value="InterPro"/>
</dbReference>
<dbReference type="PANTHER" id="PTHR31987:SF1">
    <property type="entry name" value="GLUTAMINASE A"/>
    <property type="match status" value="1"/>
</dbReference>
<proteinExistence type="predicted"/>
<dbReference type="InterPro" id="IPR032514">
    <property type="entry name" value="GtaA_central"/>
</dbReference>
<evidence type="ECO:0000259" key="4">
    <source>
        <dbReference type="Pfam" id="PF16335"/>
    </source>
</evidence>
<dbReference type="Proteomes" id="UP000294933">
    <property type="component" value="Unassembled WGS sequence"/>
</dbReference>
<evidence type="ECO:0000313" key="6">
    <source>
        <dbReference type="EMBL" id="TDL21982.1"/>
    </source>
</evidence>
<reference evidence="6 7" key="1">
    <citation type="submission" date="2018-06" db="EMBL/GenBank/DDBJ databases">
        <title>A transcriptomic atlas of mushroom development highlights an independent origin of complex multicellularity.</title>
        <authorList>
            <consortium name="DOE Joint Genome Institute"/>
            <person name="Krizsan K."/>
            <person name="Almasi E."/>
            <person name="Merenyi Z."/>
            <person name="Sahu N."/>
            <person name="Viragh M."/>
            <person name="Koszo T."/>
            <person name="Mondo S."/>
            <person name="Kiss B."/>
            <person name="Balint B."/>
            <person name="Kues U."/>
            <person name="Barry K."/>
            <person name="Hegedus J.C."/>
            <person name="Henrissat B."/>
            <person name="Johnson J."/>
            <person name="Lipzen A."/>
            <person name="Ohm R."/>
            <person name="Nagy I."/>
            <person name="Pangilinan J."/>
            <person name="Yan J."/>
            <person name="Xiong Y."/>
            <person name="Grigoriev I.V."/>
            <person name="Hibbett D.S."/>
            <person name="Nagy L.G."/>
        </authorList>
    </citation>
    <scope>NUCLEOTIDE SEQUENCE [LARGE SCALE GENOMIC DNA]</scope>
    <source>
        <strain evidence="6 7">SZMC22713</strain>
    </source>
</reference>
<feature type="transmembrane region" description="Helical" evidence="2">
    <location>
        <begin position="720"/>
        <end position="744"/>
    </location>
</feature>
<dbReference type="Pfam" id="PF16335">
    <property type="entry name" value="GtaA_6_Hairpin"/>
    <property type="match status" value="1"/>
</dbReference>
<dbReference type="InterPro" id="IPR033433">
    <property type="entry name" value="GtaA_N"/>
</dbReference>
<dbReference type="EMBL" id="ML170177">
    <property type="protein sequence ID" value="TDL21982.1"/>
    <property type="molecule type" value="Genomic_DNA"/>
</dbReference>
<evidence type="ECO:0000256" key="3">
    <source>
        <dbReference type="SAM" id="SignalP"/>
    </source>
</evidence>
<keyword evidence="2" id="KW-0472">Membrane</keyword>
<keyword evidence="7" id="KW-1185">Reference proteome</keyword>
<keyword evidence="2" id="KW-0812">Transmembrane</keyword>
<protein>
    <submittedName>
        <fullName evidence="6">DUF1793-domain-containing protein</fullName>
    </submittedName>
</protein>
<gene>
    <name evidence="6" type="ORF">BD410DRAFT_828714</name>
</gene>
<evidence type="ECO:0000259" key="5">
    <source>
        <dbReference type="Pfam" id="PF17168"/>
    </source>
</evidence>
<dbReference type="InterPro" id="IPR008928">
    <property type="entry name" value="6-hairpin_glycosidase_sf"/>
</dbReference>
<keyword evidence="3" id="KW-0732">Signal</keyword>
<keyword evidence="2" id="KW-1133">Transmembrane helix</keyword>
<feature type="domain" description="Glutaminase A central" evidence="4">
    <location>
        <begin position="341"/>
        <end position="692"/>
    </location>
</feature>
<dbReference type="Pfam" id="PF17168">
    <property type="entry name" value="DUF5127"/>
    <property type="match status" value="1"/>
</dbReference>
<sequence length="944" mass="101578">MVLAWFFCFGLVLVPAIAQSWATIPFSTQSLPIALRSPYLNSWLSQGKSTPFASNTWWPVFWTTSPPAQVMAWYVAIRVDGVMYNILGGDSLPHVANQTAAIITPTQTTFTLRAGLVNVNATFLSPIEPTDLVRQSMPFTYLYIDVNSADGQFHSVQLYSDISAEWLSGDRTMICNWTANINSDFISLQTQLQSPIPFAEIGEQALDTTAYLSMSKQASTTWQIGGNNRGVFNKSGILLGTQENNFRGISDSFPTFGIAVDLGNITQTSSPSVWLLGLLRDPVVQYTNGDGNKEMRSSYFWSQYATPLAAISFLLNDSSRVLDAGNAVDAKVRGDAQKISSPYADMVTMAARQAMSAIDITIKKESSGNWNTSDVKAFLKNMGSVGGPGVNSVDVLYSAFPAYLYFNPAIAGYLLSPLLEFQNSKQYALPYAAHDLGLAYPNATGNSNPHSEGIEQSANMLIMTLAHAQFTGDGTLISNYYTLLRNWADYLVNNALSPGAQTTSDGLTTANQTNLAIKGIIGIAAMAKMSTFAGDSTAATHYQTISSKYETQWRALSFLPNTSHLLSGYGSQSSSGLMYNLYSDKLLQLNVVPNSVYDAQTTFYSQNSNGTTSSPYGLAIDSSTPDKSRTDWMMLAASTASNTATRDALVLQIHNFVTAGVTSNSFPLMYSPTSANAAGGPGSPGQGAMFSMLIMNQSLKTPTVSPNTIPAAPHKKKVNVGAVVGGIIGGFVALAVVGFMAWLFRGRRQQVLSEKRNHSFEVDLDGEQRPVGFQLYPPDTADSSAVTFPYPLSPSSAGNIPAHSDYAGVPQGSEVGTNESRGSEYYGVRIKSGNDIGPSVSEVGTSESRGSEYYPVRIKSGSDIGPSVSEVGASTVPSDVSSTASRTHLMAPATQVLMAKQTLLNEELRTEVDNLRREMERIRSEREQGLDGLDDAPPSYGELS</sequence>
<feature type="region of interest" description="Disordered" evidence="1">
    <location>
        <begin position="919"/>
        <end position="944"/>
    </location>
</feature>
<evidence type="ECO:0000256" key="2">
    <source>
        <dbReference type="SAM" id="Phobius"/>
    </source>
</evidence>
<organism evidence="6 7">
    <name type="scientific">Rickenella mellea</name>
    <dbReference type="NCBI Taxonomy" id="50990"/>
    <lineage>
        <taxon>Eukaryota</taxon>
        <taxon>Fungi</taxon>
        <taxon>Dikarya</taxon>
        <taxon>Basidiomycota</taxon>
        <taxon>Agaricomycotina</taxon>
        <taxon>Agaricomycetes</taxon>
        <taxon>Hymenochaetales</taxon>
        <taxon>Rickenellaceae</taxon>
        <taxon>Rickenella</taxon>
    </lineage>
</organism>
<dbReference type="PANTHER" id="PTHR31987">
    <property type="entry name" value="GLUTAMINASE A-RELATED"/>
    <property type="match status" value="1"/>
</dbReference>
<feature type="compositionally biased region" description="Basic and acidic residues" evidence="1">
    <location>
        <begin position="919"/>
        <end position="929"/>
    </location>
</feature>
<dbReference type="AlphaFoldDB" id="A0A4Y7Q489"/>
<dbReference type="OrthoDB" id="3918848at2759"/>
<name>A0A4Y7Q489_9AGAM</name>